<dbReference type="EMBL" id="JACZKO010000063">
    <property type="protein sequence ID" value="MBE0563652.1"/>
    <property type="molecule type" value="Genomic_DNA"/>
</dbReference>
<accession>A0A8I0TAY0</accession>
<dbReference type="Proteomes" id="UP000642265">
    <property type="component" value="Unassembled WGS sequence"/>
</dbReference>
<comment type="caution">
    <text evidence="2">The sequence shown here is derived from an EMBL/GenBank/DDBJ whole genome shotgun (WGS) entry which is preliminary data.</text>
</comment>
<organism evidence="2 3">
    <name type="scientific">Brucella anthropi</name>
    <name type="common">Ochrobactrum anthropi</name>
    <dbReference type="NCBI Taxonomy" id="529"/>
    <lineage>
        <taxon>Bacteria</taxon>
        <taxon>Pseudomonadati</taxon>
        <taxon>Pseudomonadota</taxon>
        <taxon>Alphaproteobacteria</taxon>
        <taxon>Hyphomicrobiales</taxon>
        <taxon>Brucellaceae</taxon>
        <taxon>Brucella/Ochrobactrum group</taxon>
        <taxon>Brucella</taxon>
    </lineage>
</organism>
<keyword evidence="1" id="KW-0472">Membrane</keyword>
<feature type="transmembrane region" description="Helical" evidence="1">
    <location>
        <begin position="701"/>
        <end position="723"/>
    </location>
</feature>
<feature type="transmembrane region" description="Helical" evidence="1">
    <location>
        <begin position="668"/>
        <end position="694"/>
    </location>
</feature>
<evidence type="ECO:0000256" key="1">
    <source>
        <dbReference type="SAM" id="Phobius"/>
    </source>
</evidence>
<dbReference type="AlphaFoldDB" id="A0A8I0TAY0"/>
<evidence type="ECO:0000313" key="3">
    <source>
        <dbReference type="Proteomes" id="UP000642265"/>
    </source>
</evidence>
<sequence>MGLFSGKKIVVVDSVVYNLAGDEKDRPDYLKSLVVRNVLSGTKDSLGETISDGYLHGPAMKFRSFYRWAQKPENYGEIGMPTGAITNIASINPSDIPDVIPHEADETVWVQKVETGSGDAAYWAEQWILEYYPAEAETDWSWEYDANLGQILVRFVDNTSVYFTPSGFDLGSRYIYAYYNLNKTDEVGPLITGSTTVIGSDPFPSVTGWTLDSDTVIIKTVDINGTPTDYESGEKIYIQTSPVSVDNGTMYFTTSFMHFIYDAHVETTPGEPDPENPEVEPEPVESLVLDNAWRIDTQRTTVNNYSNIKLFIYRFGSGNAALDALAVDRGDYGQFFPFIPIRLDNEFLSETNHPEVFAQTKKAYKKATGSKLTKIIEDIADNESLDDIDNTYVVFGVSLNVVENACRRYIYTFLKKLQASQIGGPNVYADYKQAVLDQKPIADAWWEWFWTRDGHEHVGEEPPKPVYPTLPDNELRIKGQSNLDTQYDVRIQWKFITEVTGTGLGKAGAKPGDVWLEFTGTDDVTVTILSAKFENTMDRSDKYEKIRVWQQVTANTYTYLDVVGLIQRNYVYKMDSQIISAKKALEDVDESGFIIPLHYQTWTDTPLINSTQMATACVFVVFNCYEIHKQKWYQTGIFKILFVIVLAIVSVIFTGGAGIGILGANMTIGTAFGFSGLTAAIVGSVANALAALVISTILEKVVADLGILGQIIGALIGFVVGSISSISTGGLASFNWGDLLRADRILALTNSVGKGIAGAINADTMGYAQKMQDLQERADEELKKINEAYYSEFGYGGQGLINPFMFVDADTSLKAESSSTFLARTLMTGSDVAQMSQDLLYDFVKYSLKLPDAFT</sequence>
<reference evidence="2" key="1">
    <citation type="submission" date="2020-09" db="EMBL/GenBank/DDBJ databases">
        <authorList>
            <person name="Dalcin Martins P."/>
        </authorList>
    </citation>
    <scope>NUCLEOTIDE SEQUENCE</scope>
    <source>
        <strain evidence="2">MAG47</strain>
    </source>
</reference>
<proteinExistence type="predicted"/>
<feature type="transmembrane region" description="Helical" evidence="1">
    <location>
        <begin position="637"/>
        <end position="662"/>
    </location>
</feature>
<keyword evidence="1" id="KW-0812">Transmembrane</keyword>
<keyword evidence="1" id="KW-1133">Transmembrane helix</keyword>
<name>A0A8I0TAY0_BRUAN</name>
<feature type="transmembrane region" description="Helical" evidence="1">
    <location>
        <begin position="607"/>
        <end position="625"/>
    </location>
</feature>
<gene>
    <name evidence="2" type="ORF">IH622_22935</name>
</gene>
<protein>
    <submittedName>
        <fullName evidence="2">Uncharacterized protein</fullName>
    </submittedName>
</protein>
<reference evidence="2" key="2">
    <citation type="submission" date="2020-10" db="EMBL/GenBank/DDBJ databases">
        <title>Enrichment of novel Verrucomicrobia, Bacteroidetes and Krumholzibacteria in an oxygen-limited, methane- and iron-fed bioreactor inoculated with Bothnian Sea sediments.</title>
        <authorList>
            <person name="Martins P.D."/>
            <person name="de Jong A."/>
            <person name="Lenstra W.K."/>
            <person name="van Helmond N.A.G.M."/>
            <person name="Slomp C.P."/>
            <person name="Jetten M.S.M."/>
            <person name="Welte C.U."/>
            <person name="Rasigraf O."/>
        </authorList>
    </citation>
    <scope>NUCLEOTIDE SEQUENCE</scope>
    <source>
        <strain evidence="2">MAG47</strain>
    </source>
</reference>
<evidence type="ECO:0000313" key="2">
    <source>
        <dbReference type="EMBL" id="MBE0563652.1"/>
    </source>
</evidence>